<dbReference type="RefSeq" id="WP_394315375.1">
    <property type="nucleotide sequence ID" value="NZ_JBHGPK010000043.1"/>
</dbReference>
<evidence type="ECO:0000259" key="1">
    <source>
        <dbReference type="Pfam" id="PF26468"/>
    </source>
</evidence>
<accession>A0ABV6ZRE7</accession>
<comment type="caution">
    <text evidence="2">The sequence shown here is derived from an EMBL/GenBank/DDBJ whole genome shotgun (WGS) entry which is preliminary data.</text>
</comment>
<proteinExistence type="predicted"/>
<dbReference type="Proteomes" id="UP001595190">
    <property type="component" value="Unassembled WGS sequence"/>
</dbReference>
<sequence length="242" mass="26593">MDQQRILDLKRFYAAIARLQAMNGGVRTLATSSGRHSWPRRGVYFFIEDGEVRSDTGEGPRVVRVGTHALKTDSGTSLWTRLSQHRGQLKSGGGNHRGSIFRLIVGSSLMARDGHICRTWGMGNTANSEIRAGEIALEQAVSRVIGAMPFVWIAIDDEPGTDSQRGYIERNAIALLSNFGKEPLDAPSPGWLGHSCKGGRIRSSGERIRQSGLWNSNHVDEEYDAEFLGSLEQLILAMEQAS</sequence>
<protein>
    <recommendedName>
        <fullName evidence="1">GIY-YIG domain-containing protein</fullName>
    </recommendedName>
</protein>
<evidence type="ECO:0000313" key="2">
    <source>
        <dbReference type="EMBL" id="MFC2254753.1"/>
    </source>
</evidence>
<evidence type="ECO:0000313" key="3">
    <source>
        <dbReference type="Proteomes" id="UP001595190"/>
    </source>
</evidence>
<dbReference type="EMBL" id="JBHGPK010000043">
    <property type="protein sequence ID" value="MFC2254753.1"/>
    <property type="molecule type" value="Genomic_DNA"/>
</dbReference>
<dbReference type="Pfam" id="PF26468">
    <property type="entry name" value="GIY_YIG_3"/>
    <property type="match status" value="1"/>
</dbReference>
<reference evidence="2 3" key="1">
    <citation type="submission" date="2024-09" db="EMBL/GenBank/DDBJ databases">
        <title>Description of Labrys sedimenti sp. nov., isolated from a diclofenac-degrading enrichment culture, and genome-based reclassification of Labrys portucalensis as a later heterotypic synonym of Labrys neptuniae.</title>
        <authorList>
            <person name="Tancsics A."/>
            <person name="Csepanyi A."/>
        </authorList>
    </citation>
    <scope>NUCLEOTIDE SEQUENCE [LARGE SCALE GENOMIC DNA]</scope>
    <source>
        <strain evidence="2 3">LMG 23412</strain>
    </source>
</reference>
<dbReference type="InterPro" id="IPR058782">
    <property type="entry name" value="GIY_YIG_3"/>
</dbReference>
<name>A0ABV6ZRE7_9HYPH</name>
<gene>
    <name evidence="2" type="ORF">ACETRX_34425</name>
</gene>
<organism evidence="2 3">
    <name type="scientific">Labrys neptuniae</name>
    <dbReference type="NCBI Taxonomy" id="376174"/>
    <lineage>
        <taxon>Bacteria</taxon>
        <taxon>Pseudomonadati</taxon>
        <taxon>Pseudomonadota</taxon>
        <taxon>Alphaproteobacteria</taxon>
        <taxon>Hyphomicrobiales</taxon>
        <taxon>Xanthobacteraceae</taxon>
        <taxon>Labrys</taxon>
    </lineage>
</organism>
<feature type="domain" description="GIY-YIG" evidence="1">
    <location>
        <begin position="4"/>
        <end position="239"/>
    </location>
</feature>